<gene>
    <name evidence="2" type="ORF">ACFORL_04545</name>
</gene>
<reference evidence="3" key="1">
    <citation type="journal article" date="2019" name="Int. J. Syst. Evol. Microbiol.">
        <title>The Global Catalogue of Microorganisms (GCM) 10K type strain sequencing project: providing services to taxonomists for standard genome sequencing and annotation.</title>
        <authorList>
            <consortium name="The Broad Institute Genomics Platform"/>
            <consortium name="The Broad Institute Genome Sequencing Center for Infectious Disease"/>
            <person name="Wu L."/>
            <person name="Ma J."/>
        </authorList>
    </citation>
    <scope>NUCLEOTIDE SEQUENCE [LARGE SCALE GENOMIC DNA]</scope>
    <source>
        <strain evidence="3">CCUG 59858</strain>
    </source>
</reference>
<evidence type="ECO:0008006" key="4">
    <source>
        <dbReference type="Google" id="ProtNLM"/>
    </source>
</evidence>
<sequence>METLYQVLGVVGAVLIVWFMYRSVKSRPDVFSRENFSKSFSTMGILAVILIAFVAFLVFLVRAT</sequence>
<evidence type="ECO:0000313" key="3">
    <source>
        <dbReference type="Proteomes" id="UP001595758"/>
    </source>
</evidence>
<organism evidence="2 3">
    <name type="scientific">Legionella dresdenensis</name>
    <dbReference type="NCBI Taxonomy" id="450200"/>
    <lineage>
        <taxon>Bacteria</taxon>
        <taxon>Pseudomonadati</taxon>
        <taxon>Pseudomonadota</taxon>
        <taxon>Gammaproteobacteria</taxon>
        <taxon>Legionellales</taxon>
        <taxon>Legionellaceae</taxon>
        <taxon>Legionella</taxon>
    </lineage>
</organism>
<keyword evidence="1" id="KW-0812">Transmembrane</keyword>
<keyword evidence="3" id="KW-1185">Reference proteome</keyword>
<feature type="transmembrane region" description="Helical" evidence="1">
    <location>
        <begin position="45"/>
        <end position="63"/>
    </location>
</feature>
<dbReference type="EMBL" id="JBHSAB010000004">
    <property type="protein sequence ID" value="MFC3908343.1"/>
    <property type="molecule type" value="Genomic_DNA"/>
</dbReference>
<name>A0ABV8CDI2_9GAMM</name>
<protein>
    <recommendedName>
        <fullName evidence="4">Transmembrane protein</fullName>
    </recommendedName>
</protein>
<accession>A0ABV8CDI2</accession>
<evidence type="ECO:0000256" key="1">
    <source>
        <dbReference type="SAM" id="Phobius"/>
    </source>
</evidence>
<keyword evidence="1" id="KW-1133">Transmembrane helix</keyword>
<dbReference type="Proteomes" id="UP001595758">
    <property type="component" value="Unassembled WGS sequence"/>
</dbReference>
<keyword evidence="1" id="KW-0472">Membrane</keyword>
<feature type="transmembrane region" description="Helical" evidence="1">
    <location>
        <begin position="6"/>
        <end position="24"/>
    </location>
</feature>
<dbReference type="RefSeq" id="WP_382341527.1">
    <property type="nucleotide sequence ID" value="NZ_JBHSAB010000004.1"/>
</dbReference>
<evidence type="ECO:0000313" key="2">
    <source>
        <dbReference type="EMBL" id="MFC3908343.1"/>
    </source>
</evidence>
<proteinExistence type="predicted"/>
<comment type="caution">
    <text evidence="2">The sequence shown here is derived from an EMBL/GenBank/DDBJ whole genome shotgun (WGS) entry which is preliminary data.</text>
</comment>